<keyword evidence="3" id="KW-0325">Glycoprotein</keyword>
<dbReference type="OrthoDB" id="6629601at2759"/>
<dbReference type="GO" id="GO:0004252">
    <property type="term" value="F:serine-type endopeptidase activity"/>
    <property type="evidence" value="ECO:0007669"/>
    <property type="project" value="InterPro"/>
</dbReference>
<dbReference type="PROSITE" id="PS50240">
    <property type="entry name" value="TRYPSIN_DOM"/>
    <property type="match status" value="1"/>
</dbReference>
<dbReference type="Gene3D" id="2.40.10.10">
    <property type="entry name" value="Trypsin-like serine proteases"/>
    <property type="match status" value="2"/>
</dbReference>
<dbReference type="PANTHER" id="PTHR24256">
    <property type="entry name" value="TRYPTASE-RELATED"/>
    <property type="match status" value="1"/>
</dbReference>
<comment type="similarity">
    <text evidence="4">Belongs to the peptidase S1 family. CLIP subfamily.</text>
</comment>
<sequence>MINLLLPSSQQIVIFIWTIHLLFTRTYAPKTNERTLGNSCRYNDECDGDQWCHNKKCDLACHSVQCGTEAKPPHSVCVVTNHEPKCVTPDQLEIVDRTNHRNWHLVNDKSCGHENHMRVLGGRNATLGEFPWMALVLIISEFDSGEKINYCGGSIINDRYVVTAAHCVRKSERDGDNFKVKVRLGENDLKRDPDCESDLSKHVKGLRTPEPVEYDANEIQVHPDFRANQGTGSSVDPWGDLALLRSDKKFDFSDFILPICLEYGDLLRQDYTGELAQIIGWGAWDNIRHNRTRRQSTYTGRLQKAHVFVLDHLTCNLLLVALEIIKPEEPPDQFLCAGNHEILSFIGDSGSPLSVVKAVDGDKARTYLIGVTSYNYNFLTDTGGLTRPTVYIRVAAYLDWILDTIRE</sequence>
<accession>A0A068F582</accession>
<organism evidence="7">
    <name type="scientific">Nilaparvata lugens</name>
    <name type="common">Brown planthopper</name>
    <dbReference type="NCBI Taxonomy" id="108931"/>
    <lineage>
        <taxon>Eukaryota</taxon>
        <taxon>Metazoa</taxon>
        <taxon>Ecdysozoa</taxon>
        <taxon>Arthropoda</taxon>
        <taxon>Hexapoda</taxon>
        <taxon>Insecta</taxon>
        <taxon>Pterygota</taxon>
        <taxon>Neoptera</taxon>
        <taxon>Paraneoptera</taxon>
        <taxon>Hemiptera</taxon>
        <taxon>Auchenorrhyncha</taxon>
        <taxon>Fulgoroidea</taxon>
        <taxon>Delphacidae</taxon>
        <taxon>Delphacinae</taxon>
        <taxon>Nilaparvata</taxon>
    </lineage>
</organism>
<proteinExistence type="evidence at transcript level"/>
<protein>
    <submittedName>
        <fullName evidence="7">Easter-4</fullName>
    </submittedName>
    <submittedName>
        <fullName evidence="8">Seminal fluid protein</fullName>
    </submittedName>
</protein>
<dbReference type="FunFam" id="2.40.10.10:FF:000028">
    <property type="entry name" value="Serine protease easter"/>
    <property type="match status" value="1"/>
</dbReference>
<reference evidence="7" key="2">
    <citation type="submission" date="2014-02" db="EMBL/GenBank/DDBJ databases">
        <authorList>
            <person name="Bao Y.-Y."/>
            <person name="Zhang C.-X."/>
        </authorList>
    </citation>
    <scope>NUCLEOTIDE SEQUENCE</scope>
</reference>
<evidence type="ECO:0000256" key="4">
    <source>
        <dbReference type="ARBA" id="ARBA00024195"/>
    </source>
</evidence>
<dbReference type="SUPFAM" id="SSF50494">
    <property type="entry name" value="Trypsin-like serine proteases"/>
    <property type="match status" value="1"/>
</dbReference>
<evidence type="ECO:0000256" key="1">
    <source>
        <dbReference type="ARBA" id="ARBA00022729"/>
    </source>
</evidence>
<dbReference type="InterPro" id="IPR018114">
    <property type="entry name" value="TRYPSIN_HIS"/>
</dbReference>
<feature type="signal peptide" evidence="5">
    <location>
        <begin position="1"/>
        <end position="28"/>
    </location>
</feature>
<keyword evidence="2" id="KW-1015">Disulfide bond</keyword>
<dbReference type="InterPro" id="IPR009003">
    <property type="entry name" value="Peptidase_S1_PA"/>
</dbReference>
<dbReference type="InterPro" id="IPR043504">
    <property type="entry name" value="Peptidase_S1_PA_chymotrypsin"/>
</dbReference>
<keyword evidence="1 5" id="KW-0732">Signal</keyword>
<evidence type="ECO:0000313" key="7">
    <source>
        <dbReference type="EMBL" id="AID60288.1"/>
    </source>
</evidence>
<dbReference type="SMART" id="SM00020">
    <property type="entry name" value="Tryp_SPc"/>
    <property type="match status" value="1"/>
</dbReference>
<reference evidence="8" key="3">
    <citation type="journal article" date="2016" name="BMC Genomics">
        <title>Seminal fluid protein genes of the brown planthopper, Nilaparvata lugens.</title>
        <authorList>
            <person name="Yu B."/>
            <person name="Li D.T."/>
            <person name="Lu J.B."/>
            <person name="Zhang W.X."/>
            <person name="Zhang C.X."/>
        </authorList>
    </citation>
    <scope>NUCLEOTIDE SEQUENCE</scope>
    <source>
        <strain evidence="8">NlSFP_secreted_comp29370</strain>
    </source>
</reference>
<dbReference type="PROSITE" id="PS00134">
    <property type="entry name" value="TRYPSIN_HIS"/>
    <property type="match status" value="1"/>
</dbReference>
<dbReference type="EMBL" id="KJ512065">
    <property type="protein sequence ID" value="AID60288.1"/>
    <property type="molecule type" value="mRNA"/>
</dbReference>
<feature type="chain" id="PRO_5001650320" evidence="5">
    <location>
        <begin position="29"/>
        <end position="407"/>
    </location>
</feature>
<evidence type="ECO:0000256" key="2">
    <source>
        <dbReference type="ARBA" id="ARBA00023157"/>
    </source>
</evidence>
<evidence type="ECO:0000256" key="5">
    <source>
        <dbReference type="SAM" id="SignalP"/>
    </source>
</evidence>
<evidence type="ECO:0000313" key="8">
    <source>
        <dbReference type="EMBL" id="APA33882.1"/>
    </source>
</evidence>
<evidence type="ECO:0000259" key="6">
    <source>
        <dbReference type="PROSITE" id="PS50240"/>
    </source>
</evidence>
<feature type="domain" description="Peptidase S1" evidence="6">
    <location>
        <begin position="119"/>
        <end position="406"/>
    </location>
</feature>
<evidence type="ECO:0000256" key="3">
    <source>
        <dbReference type="ARBA" id="ARBA00023180"/>
    </source>
</evidence>
<dbReference type="InterPro" id="IPR001254">
    <property type="entry name" value="Trypsin_dom"/>
</dbReference>
<dbReference type="Pfam" id="PF00089">
    <property type="entry name" value="Trypsin"/>
    <property type="match status" value="1"/>
</dbReference>
<name>A0A068F582_NILLU</name>
<dbReference type="InterPro" id="IPR051487">
    <property type="entry name" value="Ser/Thr_Proteases_Immune/Dev"/>
</dbReference>
<reference evidence="7" key="1">
    <citation type="journal article" date="2014" name="BMC Genomics">
        <title>Genomic insights into the serine protease gene family and expression profile analysis in the planthopper, Nilaparvata lugens.</title>
        <authorList>
            <person name="Bao Y.Y."/>
            <person name="Qin X."/>
            <person name="Yu B."/>
            <person name="Chen L.B."/>
            <person name="Wang Z.C."/>
            <person name="Zhang C.X."/>
        </authorList>
    </citation>
    <scope>NUCLEOTIDE SEQUENCE</scope>
</reference>
<dbReference type="GO" id="GO:0006508">
    <property type="term" value="P:proteolysis"/>
    <property type="evidence" value="ECO:0007669"/>
    <property type="project" value="InterPro"/>
</dbReference>
<dbReference type="CDD" id="cd00190">
    <property type="entry name" value="Tryp_SPc"/>
    <property type="match status" value="1"/>
</dbReference>
<dbReference type="AlphaFoldDB" id="A0A068F582"/>
<dbReference type="EMBL" id="KU932246">
    <property type="protein sequence ID" value="APA33882.1"/>
    <property type="molecule type" value="mRNA"/>
</dbReference>